<proteinExistence type="predicted"/>
<organism evidence="2">
    <name type="scientific">Arundo donax</name>
    <name type="common">Giant reed</name>
    <name type="synonym">Donax arundinaceus</name>
    <dbReference type="NCBI Taxonomy" id="35708"/>
    <lineage>
        <taxon>Eukaryota</taxon>
        <taxon>Viridiplantae</taxon>
        <taxon>Streptophyta</taxon>
        <taxon>Embryophyta</taxon>
        <taxon>Tracheophyta</taxon>
        <taxon>Spermatophyta</taxon>
        <taxon>Magnoliopsida</taxon>
        <taxon>Liliopsida</taxon>
        <taxon>Poales</taxon>
        <taxon>Poaceae</taxon>
        <taxon>PACMAD clade</taxon>
        <taxon>Arundinoideae</taxon>
        <taxon>Arundineae</taxon>
        <taxon>Arundo</taxon>
    </lineage>
</organism>
<evidence type="ECO:0000313" key="2">
    <source>
        <dbReference type="EMBL" id="JAD84049.1"/>
    </source>
</evidence>
<evidence type="ECO:0000256" key="1">
    <source>
        <dbReference type="SAM" id="MobiDB-lite"/>
    </source>
</evidence>
<dbReference type="AlphaFoldDB" id="A0A0A9D625"/>
<sequence length="90" mass="9927">MHPHHCNIFPFPSSNGNSYNDLHRHLPISSYLNTSHLQPPTDHDRTPPLPPPNHRGIPSNTFYAATHRHTPTPPAAPPSPPTSVHTATHS</sequence>
<feature type="compositionally biased region" description="Pro residues" evidence="1">
    <location>
        <begin position="71"/>
        <end position="81"/>
    </location>
</feature>
<dbReference type="EMBL" id="GBRH01213846">
    <property type="protein sequence ID" value="JAD84049.1"/>
    <property type="molecule type" value="Transcribed_RNA"/>
</dbReference>
<reference evidence="2" key="1">
    <citation type="submission" date="2014-09" db="EMBL/GenBank/DDBJ databases">
        <authorList>
            <person name="Magalhaes I.L.F."/>
            <person name="Oliveira U."/>
            <person name="Santos F.R."/>
            <person name="Vidigal T.H.D.A."/>
            <person name="Brescovit A.D."/>
            <person name="Santos A.J."/>
        </authorList>
    </citation>
    <scope>NUCLEOTIDE SEQUENCE</scope>
    <source>
        <tissue evidence="2">Shoot tissue taken approximately 20 cm above the soil surface</tissue>
    </source>
</reference>
<protein>
    <submittedName>
        <fullName evidence="2">Uncharacterized protein</fullName>
    </submittedName>
</protein>
<accession>A0A0A9D625</accession>
<reference evidence="2" key="2">
    <citation type="journal article" date="2015" name="Data Brief">
        <title>Shoot transcriptome of the giant reed, Arundo donax.</title>
        <authorList>
            <person name="Barrero R.A."/>
            <person name="Guerrero F.D."/>
            <person name="Moolhuijzen P."/>
            <person name="Goolsby J.A."/>
            <person name="Tidwell J."/>
            <person name="Bellgard S.E."/>
            <person name="Bellgard M.I."/>
        </authorList>
    </citation>
    <scope>NUCLEOTIDE SEQUENCE</scope>
    <source>
        <tissue evidence="2">Shoot tissue taken approximately 20 cm above the soil surface</tissue>
    </source>
</reference>
<feature type="region of interest" description="Disordered" evidence="1">
    <location>
        <begin position="1"/>
        <end position="90"/>
    </location>
</feature>
<name>A0A0A9D625_ARUDO</name>